<dbReference type="Gene3D" id="3.30.2410.10">
    <property type="entry name" value="Hect, E3 ligase catalytic domain"/>
    <property type="match status" value="1"/>
</dbReference>
<feature type="region of interest" description="Disordered" evidence="6">
    <location>
        <begin position="342"/>
        <end position="377"/>
    </location>
</feature>
<dbReference type="SUPFAM" id="SSF56204">
    <property type="entry name" value="Hect, E3 ligase catalytic domain"/>
    <property type="match status" value="1"/>
</dbReference>
<evidence type="ECO:0000256" key="4">
    <source>
        <dbReference type="ARBA" id="ARBA00022786"/>
    </source>
</evidence>
<feature type="compositionally biased region" description="Polar residues" evidence="6">
    <location>
        <begin position="1"/>
        <end position="19"/>
    </location>
</feature>
<evidence type="ECO:0000256" key="5">
    <source>
        <dbReference type="PROSITE-ProRule" id="PRU00104"/>
    </source>
</evidence>
<dbReference type="GO" id="GO:0000209">
    <property type="term" value="P:protein polyubiquitination"/>
    <property type="evidence" value="ECO:0007669"/>
    <property type="project" value="InterPro"/>
</dbReference>
<dbReference type="PANTHER" id="PTHR45700">
    <property type="entry name" value="UBIQUITIN-PROTEIN LIGASE E3C"/>
    <property type="match status" value="1"/>
</dbReference>
<dbReference type="InterPro" id="IPR044611">
    <property type="entry name" value="E3A/B/C-like"/>
</dbReference>
<feature type="region of interest" description="Disordered" evidence="6">
    <location>
        <begin position="1"/>
        <end position="61"/>
    </location>
</feature>
<dbReference type="EMBL" id="JABAYA010000014">
    <property type="protein sequence ID" value="KAF7730710.1"/>
    <property type="molecule type" value="Genomic_DNA"/>
</dbReference>
<dbReference type="Gene3D" id="3.30.2160.10">
    <property type="entry name" value="Hect, E3 ligase catalytic domain"/>
    <property type="match status" value="1"/>
</dbReference>
<dbReference type="PROSITE" id="PS50237">
    <property type="entry name" value="HECT"/>
    <property type="match status" value="1"/>
</dbReference>
<comment type="catalytic activity">
    <reaction evidence="1">
        <text>S-ubiquitinyl-[E2 ubiquitin-conjugating enzyme]-L-cysteine + [acceptor protein]-L-lysine = [E2 ubiquitin-conjugating enzyme]-L-cysteine + N(6)-ubiquitinyl-[acceptor protein]-L-lysine.</text>
        <dbReference type="EC" id="2.3.2.26"/>
    </reaction>
</comment>
<dbReference type="Gene3D" id="6.10.130.10">
    <property type="entry name" value="Ubiquitin-protein ligase E3A, N-terminal zinc-binding domain (AZUL)"/>
    <property type="match status" value="1"/>
</dbReference>
<evidence type="ECO:0000256" key="3">
    <source>
        <dbReference type="ARBA" id="ARBA00022679"/>
    </source>
</evidence>
<keyword evidence="9" id="KW-1185">Reference proteome</keyword>
<evidence type="ECO:0000313" key="9">
    <source>
        <dbReference type="Proteomes" id="UP000605846"/>
    </source>
</evidence>
<feature type="compositionally biased region" description="Polar residues" evidence="6">
    <location>
        <begin position="50"/>
        <end position="61"/>
    </location>
</feature>
<keyword evidence="4 5" id="KW-0833">Ubl conjugation pathway</keyword>
<sequence>MPTLLDSRTTQVEQQSFLYQQQPPPSPIATSSSTAQQNPSSNLEEEQHKQTTSVENHSVNNKYDESLEYIVSPKPSCSRINQDVNNDATNMPGAESPHSTSSTTTKRRSSTLALKPNANGSVVKLKKADTLRGPNLKESCTVTHVVHNNMLCQHFPCQVKQPQSKYTTSNANSSPVLPAPASVLPIPANSAVSHMPILSLSPRSSSDKSKRSLKKKKLKDAKSTYEANIELYFRQLTVGCGKSDCMNRFCATGRGGILNLHPQAALVMAIQLAAKPERRFCSENKPDITINNTCTTESAESSTSMAHVLTEENQNSVFKPFLHTVFSSSPFLSLFTLKDERTRIKRRPPTKRKSSLKGSSRRNQSITLSEQSTAPESNPHWMSGFWCMLGAMNRRLASIQSEPGSAHCEEQHSERLENSREIDDSYYQLDSESSSSCSIYSSSASSYESDASDDDMLLAIKPITIDLAAASKQMKTLKNVEDSRKMNRWCRAVFQNWEGIGHSFLSAEHFIPSLRRSVAFVNLSDVSIFFDKVINSDQLQMVEEMSQSFETLLDRMNMNVDAVIDADRIEETEPCCIDTMIEWCRALLCVSQWISLWPDSLVTKHNSEEYSSITHWSWSSTWPGILNQKFIQVVSKIALRKRCLVRAILRQMMASMTEKQMSRLVKLLQRYLLAHFHSGPYKQGEHDTMIMTAKCLELLYEANLWKPSSPVIPASEFYNEGICKKINIKDEYRIWRRVLLHGEGRHSAAAIASAASPSYDPGSHRYCGLNEQQRRTRLFLTTTSSSILLPYPFANEYQFSWFSYSFLLPPAVKGKILHIDAMAQMSLEYEDACVNHTLVVHAQRLLSDAPRMVRNIEANLKSATCPYLLLEIRREHFIEDAWHQVSCKWADLKKPLKVKFIEGGEEGMDQGGVQKEFFSVLFDKLASDEMGIFTIDPETRLCWIRPVVEPDVRIYEMVGIMMGLAIYNGVIMNLQFPKVLWKAVVIPNEALVEAMVERRQLFVLSDLEDGWPALANGLHQLLQWEDEVRDVFCRNYEISLDIFGQGVVTVPLKENGDKIPVTNENREAYVSDYCKYFLYEAQRDQILALRRGVWSVVGNKALGLCTADELEMVACGLLQGPESIPLDMKELEEVTAYDDGYGPNHTTIRQFWSVVHRDLSVDQQRKLLLFVTASDRIPVGGLKELTFVIQRNGPDSDRLPTSLTCFSRLLLPEYKSREKLRDRLVTAIENAKGFGLV</sequence>
<dbReference type="Pfam" id="PF16558">
    <property type="entry name" value="AZUL"/>
    <property type="match status" value="1"/>
</dbReference>
<feature type="region of interest" description="Disordered" evidence="6">
    <location>
        <begin position="74"/>
        <end position="119"/>
    </location>
</feature>
<gene>
    <name evidence="8" type="ORF">EC973_001659</name>
</gene>
<evidence type="ECO:0000313" key="8">
    <source>
        <dbReference type="EMBL" id="KAF7730710.1"/>
    </source>
</evidence>
<dbReference type="AlphaFoldDB" id="A0A8H7BY45"/>
<accession>A0A8H7BY45</accession>
<dbReference type="CDD" id="cd00078">
    <property type="entry name" value="HECTc"/>
    <property type="match status" value="1"/>
</dbReference>
<feature type="compositionally biased region" description="Basic residues" evidence="6">
    <location>
        <begin position="343"/>
        <end position="355"/>
    </location>
</feature>
<dbReference type="EC" id="2.3.2.26" evidence="2"/>
<dbReference type="GO" id="GO:0061630">
    <property type="term" value="F:ubiquitin protein ligase activity"/>
    <property type="evidence" value="ECO:0007669"/>
    <property type="project" value="UniProtKB-EC"/>
</dbReference>
<dbReference type="FunFam" id="3.30.2410.10:FF:000003">
    <property type="entry name" value="probable E3 ubiquitin-protein ligase HERC4 isoform X1"/>
    <property type="match status" value="1"/>
</dbReference>
<feature type="compositionally biased region" description="Polar residues" evidence="6">
    <location>
        <begin position="78"/>
        <end position="89"/>
    </location>
</feature>
<protein>
    <recommendedName>
        <fullName evidence="2">HECT-type E3 ubiquitin transferase</fullName>
        <ecNumber evidence="2">2.3.2.26</ecNumber>
    </recommendedName>
</protein>
<feature type="active site" description="Glycyl thioester intermediate" evidence="5">
    <location>
        <position position="1205"/>
    </location>
</feature>
<feature type="region of interest" description="Disordered" evidence="6">
    <location>
        <begin position="197"/>
        <end position="219"/>
    </location>
</feature>
<dbReference type="InterPro" id="IPR035983">
    <property type="entry name" value="Hect_E3_ubiquitin_ligase"/>
</dbReference>
<dbReference type="InterPro" id="IPR000569">
    <property type="entry name" value="HECT_dom"/>
</dbReference>
<dbReference type="OrthoDB" id="8068875at2759"/>
<evidence type="ECO:0000259" key="7">
    <source>
        <dbReference type="PROSITE" id="PS50237"/>
    </source>
</evidence>
<feature type="compositionally biased region" description="Polar residues" evidence="6">
    <location>
        <begin position="363"/>
        <end position="376"/>
    </location>
</feature>
<name>A0A8H7BY45_9FUNG</name>
<feature type="compositionally biased region" description="Low complexity" evidence="6">
    <location>
        <begin position="28"/>
        <end position="37"/>
    </location>
</feature>
<reference evidence="8" key="1">
    <citation type="submission" date="2020-01" db="EMBL/GenBank/DDBJ databases">
        <title>Genome Sequencing of Three Apophysomyces-Like Fungal Strains Confirms a Novel Fungal Genus in the Mucoromycota with divergent Burkholderia-like Endosymbiotic Bacteria.</title>
        <authorList>
            <person name="Stajich J.E."/>
            <person name="Macias A.M."/>
            <person name="Carter-House D."/>
            <person name="Lovett B."/>
            <person name="Kasson L.R."/>
            <person name="Berry K."/>
            <person name="Grigoriev I."/>
            <person name="Chang Y."/>
            <person name="Spatafora J."/>
            <person name="Kasson M.T."/>
        </authorList>
    </citation>
    <scope>NUCLEOTIDE SEQUENCE</scope>
    <source>
        <strain evidence="8">NRRL A-21654</strain>
    </source>
</reference>
<dbReference type="Proteomes" id="UP000605846">
    <property type="component" value="Unassembled WGS sequence"/>
</dbReference>
<evidence type="ECO:0000256" key="2">
    <source>
        <dbReference type="ARBA" id="ARBA00012485"/>
    </source>
</evidence>
<dbReference type="SMART" id="SM00119">
    <property type="entry name" value="HECTc"/>
    <property type="match status" value="1"/>
</dbReference>
<comment type="caution">
    <text evidence="8">The sequence shown here is derived from an EMBL/GenBank/DDBJ whole genome shotgun (WGS) entry which is preliminary data.</text>
</comment>
<dbReference type="Gene3D" id="3.90.1750.10">
    <property type="entry name" value="Hect, E3 ligase catalytic domains"/>
    <property type="match status" value="1"/>
</dbReference>
<evidence type="ECO:0000256" key="6">
    <source>
        <dbReference type="SAM" id="MobiDB-lite"/>
    </source>
</evidence>
<dbReference type="InterPro" id="IPR042556">
    <property type="entry name" value="AZUL_sf"/>
</dbReference>
<proteinExistence type="predicted"/>
<dbReference type="PANTHER" id="PTHR45700:SF8">
    <property type="entry name" value="HECT-TYPE E3 UBIQUITIN TRANSFERASE"/>
    <property type="match status" value="1"/>
</dbReference>
<dbReference type="Pfam" id="PF00632">
    <property type="entry name" value="HECT"/>
    <property type="match status" value="1"/>
</dbReference>
<dbReference type="InterPro" id="IPR032353">
    <property type="entry name" value="AZUL"/>
</dbReference>
<evidence type="ECO:0000256" key="1">
    <source>
        <dbReference type="ARBA" id="ARBA00000885"/>
    </source>
</evidence>
<feature type="domain" description="HECT" evidence="7">
    <location>
        <begin position="888"/>
        <end position="1237"/>
    </location>
</feature>
<keyword evidence="3" id="KW-0808">Transferase</keyword>
<organism evidence="8 9">
    <name type="scientific">Apophysomyces ossiformis</name>
    <dbReference type="NCBI Taxonomy" id="679940"/>
    <lineage>
        <taxon>Eukaryota</taxon>
        <taxon>Fungi</taxon>
        <taxon>Fungi incertae sedis</taxon>
        <taxon>Mucoromycota</taxon>
        <taxon>Mucoromycotina</taxon>
        <taxon>Mucoromycetes</taxon>
        <taxon>Mucorales</taxon>
        <taxon>Mucorineae</taxon>
        <taxon>Mucoraceae</taxon>
        <taxon>Apophysomyces</taxon>
    </lineage>
</organism>